<reference evidence="2" key="1">
    <citation type="submission" date="2020-05" db="UniProtKB">
        <authorList>
            <consortium name="EnsemblMetazoa"/>
        </authorList>
    </citation>
    <scope>IDENTIFICATION</scope>
    <source>
        <strain evidence="2">SANGQUA</strain>
    </source>
</reference>
<keyword evidence="1" id="KW-0812">Transmembrane</keyword>
<keyword evidence="3" id="KW-1185">Reference proteome</keyword>
<sequence length="85" mass="9346">MSSSSCACSCSEFAAIVGGYFCVYKNGSTFIPQLHNGCLTTVYSTVSTCLLCIIFFFFAFDSSLYAALCYFFFSFFTEPSGTIFL</sequence>
<dbReference type="Proteomes" id="UP000076407">
    <property type="component" value="Unassembled WGS sequence"/>
</dbReference>
<name>A0A182XSS2_ANOQN</name>
<evidence type="ECO:0000313" key="3">
    <source>
        <dbReference type="Proteomes" id="UP000076407"/>
    </source>
</evidence>
<keyword evidence="1" id="KW-0472">Membrane</keyword>
<feature type="transmembrane region" description="Helical" evidence="1">
    <location>
        <begin position="49"/>
        <end position="73"/>
    </location>
</feature>
<evidence type="ECO:0000256" key="1">
    <source>
        <dbReference type="SAM" id="Phobius"/>
    </source>
</evidence>
<dbReference type="AlphaFoldDB" id="A0A182XSS2"/>
<dbReference type="EnsemblMetazoa" id="AQUA014879-RA">
    <property type="protein sequence ID" value="AQUA014879-PA"/>
    <property type="gene ID" value="AQUA014879"/>
</dbReference>
<evidence type="ECO:0000313" key="2">
    <source>
        <dbReference type="EnsemblMetazoa" id="AQUA014879-PA"/>
    </source>
</evidence>
<accession>A0A182XSS2</accession>
<organism evidence="2 3">
    <name type="scientific">Anopheles quadriannulatus</name>
    <name type="common">Mosquito</name>
    <dbReference type="NCBI Taxonomy" id="34691"/>
    <lineage>
        <taxon>Eukaryota</taxon>
        <taxon>Metazoa</taxon>
        <taxon>Ecdysozoa</taxon>
        <taxon>Arthropoda</taxon>
        <taxon>Hexapoda</taxon>
        <taxon>Insecta</taxon>
        <taxon>Pterygota</taxon>
        <taxon>Neoptera</taxon>
        <taxon>Endopterygota</taxon>
        <taxon>Diptera</taxon>
        <taxon>Nematocera</taxon>
        <taxon>Culicoidea</taxon>
        <taxon>Culicidae</taxon>
        <taxon>Anophelinae</taxon>
        <taxon>Anopheles</taxon>
    </lineage>
</organism>
<proteinExistence type="predicted"/>
<dbReference type="VEuPathDB" id="VectorBase:AQUA014879"/>
<protein>
    <submittedName>
        <fullName evidence="2">Uncharacterized protein</fullName>
    </submittedName>
</protein>
<keyword evidence="1" id="KW-1133">Transmembrane helix</keyword>